<comment type="similarity">
    <text evidence="2">Belongs to the TAF9 family.</text>
</comment>
<reference evidence="7" key="1">
    <citation type="submission" date="2020-03" db="EMBL/GenBank/DDBJ databases">
        <title>Transcriptomic Profiling of the Digestive Tract of the Rat Flea, Xenopsylla cheopis, Following Blood Feeding and Infection with Yersinia pestis.</title>
        <authorList>
            <person name="Bland D.M."/>
            <person name="Martens C.A."/>
            <person name="Virtaneva K."/>
            <person name="Kanakabandi K."/>
            <person name="Long D."/>
            <person name="Rosenke R."/>
            <person name="Saturday G.A."/>
            <person name="Hoyt F.H."/>
            <person name="Bruno D.P."/>
            <person name="Ribeiro J.M.C."/>
            <person name="Hinnebusch J."/>
        </authorList>
    </citation>
    <scope>NUCLEOTIDE SEQUENCE</scope>
</reference>
<evidence type="ECO:0000256" key="6">
    <source>
        <dbReference type="SAM" id="MobiDB-lite"/>
    </source>
</evidence>
<evidence type="ECO:0000256" key="3">
    <source>
        <dbReference type="ARBA" id="ARBA00023015"/>
    </source>
</evidence>
<dbReference type="GO" id="GO:0003743">
    <property type="term" value="F:translation initiation factor activity"/>
    <property type="evidence" value="ECO:0007669"/>
    <property type="project" value="UniProtKB-KW"/>
</dbReference>
<proteinExistence type="inferred from homology"/>
<dbReference type="GO" id="GO:0051123">
    <property type="term" value="P:RNA polymerase II preinitiation complex assembly"/>
    <property type="evidence" value="ECO:0007669"/>
    <property type="project" value="TreeGrafter"/>
</dbReference>
<dbReference type="Gene3D" id="1.10.20.10">
    <property type="entry name" value="Histone, subunit A"/>
    <property type="match status" value="1"/>
</dbReference>
<keyword evidence="3" id="KW-0805">Transcription regulation</keyword>
<feature type="compositionally biased region" description="Polar residues" evidence="6">
    <location>
        <begin position="204"/>
        <end position="230"/>
    </location>
</feature>
<dbReference type="PANTHER" id="PTHR48068:SF4">
    <property type="entry name" value="TATA-BOX BINDING PROTEIN ASSOCIATED FACTOR 9"/>
    <property type="match status" value="1"/>
</dbReference>
<evidence type="ECO:0000256" key="2">
    <source>
        <dbReference type="ARBA" id="ARBA00007646"/>
    </source>
</evidence>
<evidence type="ECO:0000256" key="1">
    <source>
        <dbReference type="ARBA" id="ARBA00004123"/>
    </source>
</evidence>
<dbReference type="CDD" id="cd07979">
    <property type="entry name" value="HFD_TAF9"/>
    <property type="match status" value="1"/>
</dbReference>
<keyword evidence="7" id="KW-0648">Protein biosynthesis</keyword>
<dbReference type="GO" id="GO:0016251">
    <property type="term" value="F:RNA polymerase II general transcription initiation factor activity"/>
    <property type="evidence" value="ECO:0007669"/>
    <property type="project" value="TreeGrafter"/>
</dbReference>
<dbReference type="AlphaFoldDB" id="A0A6M2DKL1"/>
<dbReference type="InterPro" id="IPR003162">
    <property type="entry name" value="TFIID-31"/>
</dbReference>
<evidence type="ECO:0000313" key="7">
    <source>
        <dbReference type="EMBL" id="NOV46240.1"/>
    </source>
</evidence>
<dbReference type="PANTHER" id="PTHR48068">
    <property type="entry name" value="TAF9 RNA POLYMERASE II, TATA BOX-BINDING PROTEIN (TBP)-ASSOCIATED FACTOR"/>
    <property type="match status" value="1"/>
</dbReference>
<accession>A0A6M2DKL1</accession>
<keyword evidence="7" id="KW-0396">Initiation factor</keyword>
<dbReference type="GO" id="GO:0046982">
    <property type="term" value="F:protein heterodimerization activity"/>
    <property type="evidence" value="ECO:0007669"/>
    <property type="project" value="InterPro"/>
</dbReference>
<dbReference type="Pfam" id="PF02291">
    <property type="entry name" value="TFIID-31kDa"/>
    <property type="match status" value="1"/>
</dbReference>
<dbReference type="EMBL" id="GIIL01002514">
    <property type="protein sequence ID" value="NOV46240.1"/>
    <property type="molecule type" value="Transcribed_RNA"/>
</dbReference>
<organism evidence="7">
    <name type="scientific">Xenopsylla cheopis</name>
    <name type="common">Oriental rat flea</name>
    <name type="synonym">Pulex cheopis</name>
    <dbReference type="NCBI Taxonomy" id="163159"/>
    <lineage>
        <taxon>Eukaryota</taxon>
        <taxon>Metazoa</taxon>
        <taxon>Ecdysozoa</taxon>
        <taxon>Arthropoda</taxon>
        <taxon>Hexapoda</taxon>
        <taxon>Insecta</taxon>
        <taxon>Pterygota</taxon>
        <taxon>Neoptera</taxon>
        <taxon>Endopterygota</taxon>
        <taxon>Siphonaptera</taxon>
        <taxon>Pulicidae</taxon>
        <taxon>Xenopsyllinae</taxon>
        <taxon>Xenopsylla</taxon>
    </lineage>
</organism>
<keyword evidence="5" id="KW-0539">Nucleus</keyword>
<evidence type="ECO:0000256" key="5">
    <source>
        <dbReference type="ARBA" id="ARBA00023242"/>
    </source>
</evidence>
<dbReference type="GO" id="GO:0005669">
    <property type="term" value="C:transcription factor TFIID complex"/>
    <property type="evidence" value="ECO:0007669"/>
    <property type="project" value="TreeGrafter"/>
</dbReference>
<dbReference type="FunFam" id="1.10.20.10:FF:000018">
    <property type="entry name" value="Transcription initiation factor TFIID subunit 9"/>
    <property type="match status" value="1"/>
</dbReference>
<sequence>MTEKSEREKNEKLNVSNHVKHVPKDAQVIVAILRDMGISDYEPRVINQLLEFTYRYVTCILDDARVYANHSNHQNKKNIDIKDEKLAVQMIAERAFTTPLPREALIEMARSKNSTPLPLVKPHCGLRLPPDRYCLSSCNFKLRPNTTNQKKIKTEPRNISKGALKNSNVIHSSIKRQAGQTTLPTVVKTQTISAPKPVFKFSGNQNQQVKSKPQSTKIEVSNSENINVGPSNPAKRKREDDNEIII</sequence>
<dbReference type="InterPro" id="IPR051431">
    <property type="entry name" value="TFIID_subunit_9"/>
</dbReference>
<feature type="region of interest" description="Disordered" evidence="6">
    <location>
        <begin position="204"/>
        <end position="246"/>
    </location>
</feature>
<keyword evidence="4" id="KW-0804">Transcription</keyword>
<evidence type="ECO:0000256" key="4">
    <source>
        <dbReference type="ARBA" id="ARBA00023163"/>
    </source>
</evidence>
<dbReference type="InterPro" id="IPR009072">
    <property type="entry name" value="Histone-fold"/>
</dbReference>
<dbReference type="GO" id="GO:0003713">
    <property type="term" value="F:transcription coactivator activity"/>
    <property type="evidence" value="ECO:0007669"/>
    <property type="project" value="TreeGrafter"/>
</dbReference>
<name>A0A6M2DKL1_XENCH</name>
<dbReference type="SUPFAM" id="SSF47113">
    <property type="entry name" value="Histone-fold"/>
    <property type="match status" value="1"/>
</dbReference>
<protein>
    <submittedName>
        <fullName evidence="7">Putative transcription initiation factor iid</fullName>
    </submittedName>
</protein>
<comment type="subcellular location">
    <subcellularLocation>
        <location evidence="1">Nucleus</location>
    </subcellularLocation>
</comment>
<dbReference type="GO" id="GO:0000124">
    <property type="term" value="C:SAGA complex"/>
    <property type="evidence" value="ECO:0007669"/>
    <property type="project" value="TreeGrafter"/>
</dbReference>